<sequence length="1144" mass="131082">MTKRYSDAIRIRETKSAYNIQTEESNEWKNFIPNEQFNEILQKIIGSVSNKIVDEHRSFWLEGTYGTGKSHAAAVIKHLLCDPIIEIEDYIGEEYGADKYSIIRESLYAFRENIRLFPVTMYGPCSISNRYDLSLQIQLHITQALHDAGIDVTVQTDFDNFISNIEKSPAIWDTIISNDTELQSYAPDRKKLIKELKDKDASSAVLSLAKNALRNSGLHVRLEQENLCKWFFEVQDELVKNTDYKGIFLIWDEFTDVMDLDIGASLLVSLQELTEATMRSNNNSYILHIAHPSALDKLKADERTKTTGRYHYMHYNMEPVSAFKIMSRKFMHEQDSSNPVYALYHEMTDRYFAQMREVYEKYAETSNNPMETLEDLKSLFPVHPATANMATYYAREVGSSSRSVFEFLGSNPAIREFLDNEQFFEQGQMITSDYLWDFVLDEFNNKTTKYGVVTERFNSYKLHVAKKGDAYLAVFKAILLLNAFNNLAANETVTPSEENIRNMYVGTPIDKDMDEILEWINTEGVVQRSPQGIYEIRFSALDTKEIEEIKQQLLDKDFRFTSQILNYGDTARKEMEKKLKMVNRPLSFDFYSEDNNEYSLLHNIEIKYKETESYEVYLTLLMARTNSELAAIKEIATKAMNDERFQNVAFVVFDTILESLEFDRFIEYQANAICSGKHGYAEQTKSHTDNAKAIICDWMKDISSGTCTIYLKGQNSVISSRTLPSIINSSIAPNIFYSGPESLEILRLKAPSTCWVKQFSNKTADTVLSFNTKDEITTRCIGPAKHIQLLLQDSVDDNLQFKSGVDTKHPLYVVSRFVKSRIDHTDKQNIFNFADKFRELTMPPYGLFKSHAGYGMLAFALRPYVDKVFDTNGKPINAQRMQELIDYTFKIWDGASSNIHKVDVKFETKEEGSIAKGLISMFQLGKLKDYKDVTSLTDARWALRNGFCPEAGFPLWAIKYCDKLQALNCKDKIAKLTDNIITIYTEVGSKNPALMVETDGLITEVKYEYMPLLNYDVENNFENGFRNYLLSDEIVNLQLSDYETALAYIRQHMESGVGLWTEAAVIEQLKNWKLRLNQVEPTPNPAPQDDNPGTSVSEPPAIDTGKHSKAKARIQSISSIDEAKQLLEALCDLGYDTILDTILK</sequence>
<dbReference type="OrthoDB" id="9812271at2"/>
<dbReference type="AlphaFoldDB" id="A0A432LMR5"/>
<protein>
    <recommendedName>
        <fullName evidence="4">BREX system P-loop protein BrxC</fullName>
    </recommendedName>
</protein>
<keyword evidence="3" id="KW-1185">Reference proteome</keyword>
<dbReference type="Proteomes" id="UP000278983">
    <property type="component" value="Unassembled WGS sequence"/>
</dbReference>
<evidence type="ECO:0008006" key="4">
    <source>
        <dbReference type="Google" id="ProtNLM"/>
    </source>
</evidence>
<proteinExistence type="predicted"/>
<feature type="region of interest" description="Disordered" evidence="1">
    <location>
        <begin position="1078"/>
        <end position="1109"/>
    </location>
</feature>
<evidence type="ECO:0000256" key="1">
    <source>
        <dbReference type="SAM" id="MobiDB-lite"/>
    </source>
</evidence>
<evidence type="ECO:0000313" key="2">
    <source>
        <dbReference type="EMBL" id="RUL60100.1"/>
    </source>
</evidence>
<name>A0A432LMR5_9BACT</name>
<accession>A0A432LMR5</accession>
<dbReference type="RefSeq" id="WP_126679193.1">
    <property type="nucleotide sequence ID" value="NZ_RYYU01000001.1"/>
</dbReference>
<organism evidence="2 3">
    <name type="scientific">Prevotella koreensis</name>
    <dbReference type="NCBI Taxonomy" id="2490854"/>
    <lineage>
        <taxon>Bacteria</taxon>
        <taxon>Pseudomonadati</taxon>
        <taxon>Bacteroidota</taxon>
        <taxon>Bacteroidia</taxon>
        <taxon>Bacteroidales</taxon>
        <taxon>Prevotellaceae</taxon>
        <taxon>Prevotella</taxon>
    </lineage>
</organism>
<gene>
    <name evidence="2" type="ORF">EHV08_10340</name>
</gene>
<reference evidence="2 3" key="1">
    <citation type="submission" date="2018-12" db="EMBL/GenBank/DDBJ databases">
        <title>Genome sequencing of Prevotella sp. KCOM 3155 (= JS262).</title>
        <authorList>
            <person name="Kook J.-K."/>
            <person name="Park S.-N."/>
            <person name="Lim Y.K."/>
        </authorList>
    </citation>
    <scope>NUCLEOTIDE SEQUENCE [LARGE SCALE GENOMIC DNA]</scope>
    <source>
        <strain evidence="2 3">KCOM 3155</strain>
    </source>
</reference>
<dbReference type="EMBL" id="RYYU01000001">
    <property type="protein sequence ID" value="RUL60100.1"/>
    <property type="molecule type" value="Genomic_DNA"/>
</dbReference>
<comment type="caution">
    <text evidence="2">The sequence shown here is derived from an EMBL/GenBank/DDBJ whole genome shotgun (WGS) entry which is preliminary data.</text>
</comment>
<evidence type="ECO:0000313" key="3">
    <source>
        <dbReference type="Proteomes" id="UP000278983"/>
    </source>
</evidence>